<protein>
    <submittedName>
        <fullName evidence="4">Nitroreductase family protein</fullName>
    </submittedName>
</protein>
<evidence type="ECO:0000313" key="4">
    <source>
        <dbReference type="EMBL" id="EMS80927.1"/>
    </source>
</evidence>
<evidence type="ECO:0000256" key="1">
    <source>
        <dbReference type="ARBA" id="ARBA00007118"/>
    </source>
</evidence>
<reference evidence="4 5" key="1">
    <citation type="journal article" date="2013" name="Genome Announc.">
        <title>Draft Genome Sequence of Desulfotignum phosphitoxidans DSM 13687 Strain FiPS-3.</title>
        <authorList>
            <person name="Poehlein A."/>
            <person name="Daniel R."/>
            <person name="Simeonova D.D."/>
        </authorList>
    </citation>
    <scope>NUCLEOTIDE SEQUENCE [LARGE SCALE GENOMIC DNA]</scope>
    <source>
        <strain evidence="4 5">DSM 13687</strain>
    </source>
</reference>
<comment type="caution">
    <text evidence="4">The sequence shown here is derived from an EMBL/GenBank/DDBJ whole genome shotgun (WGS) entry which is preliminary data.</text>
</comment>
<proteinExistence type="inferred from homology"/>
<dbReference type="InterPro" id="IPR023312">
    <property type="entry name" value="Put_nitroreductase_C_bac"/>
</dbReference>
<sequence length="197" mass="21904">MTSFEDFKSLVKGNRSCRRFDHTVKISMNELFDLVDLARHCASAGNNQPLKYILSTSEPTNQAIFDCLGWAAYLKDWPGPDPSERPTAYIVITGDHTISDKFWCDHGIAAQTLLLGARARSLAGCMFGAINIKKLKSVLDIPDHLEVKLVVALGKPVEKAAIDEVGPDGSIKYFRDENQVHHVPKRSLDTLVFKTFS</sequence>
<dbReference type="PATRIC" id="fig|1286635.3.peg.67"/>
<comment type="similarity">
    <text evidence="1">Belongs to the nitroreductase family.</text>
</comment>
<evidence type="ECO:0000313" key="5">
    <source>
        <dbReference type="Proteomes" id="UP000014216"/>
    </source>
</evidence>
<dbReference type="CDD" id="cd02062">
    <property type="entry name" value="Nitro_FMN_reductase"/>
    <property type="match status" value="1"/>
</dbReference>
<accession>S0G775</accession>
<dbReference type="InterPro" id="IPR029479">
    <property type="entry name" value="Nitroreductase"/>
</dbReference>
<organism evidence="4 5">
    <name type="scientific">Desulfotignum phosphitoxidans DSM 13687</name>
    <dbReference type="NCBI Taxonomy" id="1286635"/>
    <lineage>
        <taxon>Bacteria</taxon>
        <taxon>Pseudomonadati</taxon>
        <taxon>Thermodesulfobacteriota</taxon>
        <taxon>Desulfobacteria</taxon>
        <taxon>Desulfobacterales</taxon>
        <taxon>Desulfobacteraceae</taxon>
        <taxon>Desulfotignum</taxon>
    </lineage>
</organism>
<dbReference type="AlphaFoldDB" id="S0G775"/>
<dbReference type="GO" id="GO:0016491">
    <property type="term" value="F:oxidoreductase activity"/>
    <property type="evidence" value="ECO:0007669"/>
    <property type="project" value="UniProtKB-KW"/>
</dbReference>
<keyword evidence="2" id="KW-0560">Oxidoreductase</keyword>
<dbReference type="OrthoDB" id="9804207at2"/>
<dbReference type="PANTHER" id="PTHR43673:SF10">
    <property type="entry name" value="NADH DEHYDROGENASE_NAD(P)H NITROREDUCTASE XCC3605-RELATED"/>
    <property type="match status" value="1"/>
</dbReference>
<dbReference type="Gene3D" id="2.20.180.10">
    <property type="entry name" value="putative fmn-dependent nitroreductase like domains"/>
    <property type="match status" value="1"/>
</dbReference>
<dbReference type="Proteomes" id="UP000014216">
    <property type="component" value="Unassembled WGS sequence"/>
</dbReference>
<dbReference type="PANTHER" id="PTHR43673">
    <property type="entry name" value="NAD(P)H NITROREDUCTASE YDGI-RELATED"/>
    <property type="match status" value="1"/>
</dbReference>
<dbReference type="SUPFAM" id="SSF55469">
    <property type="entry name" value="FMN-dependent nitroreductase-like"/>
    <property type="match status" value="1"/>
</dbReference>
<feature type="domain" description="Nitroreductase" evidence="3">
    <location>
        <begin position="12"/>
        <end position="155"/>
    </location>
</feature>
<dbReference type="EMBL" id="APJX01000001">
    <property type="protein sequence ID" value="EMS80927.1"/>
    <property type="molecule type" value="Genomic_DNA"/>
</dbReference>
<name>S0G775_9BACT</name>
<evidence type="ECO:0000256" key="2">
    <source>
        <dbReference type="ARBA" id="ARBA00023002"/>
    </source>
</evidence>
<evidence type="ECO:0000259" key="3">
    <source>
        <dbReference type="Pfam" id="PF00881"/>
    </source>
</evidence>
<keyword evidence="5" id="KW-1185">Reference proteome</keyword>
<dbReference type="InterPro" id="IPR000415">
    <property type="entry name" value="Nitroreductase-like"/>
</dbReference>
<dbReference type="RefSeq" id="WP_006963493.1">
    <property type="nucleotide sequence ID" value="NZ_APJX01000001.1"/>
</dbReference>
<dbReference type="Gene3D" id="3.40.109.10">
    <property type="entry name" value="NADH Oxidase"/>
    <property type="match status" value="1"/>
</dbReference>
<gene>
    <name evidence="4" type="ORF">Dpo_1c00570</name>
</gene>
<dbReference type="Pfam" id="PF00881">
    <property type="entry name" value="Nitroreductase"/>
    <property type="match status" value="1"/>
</dbReference>